<gene>
    <name evidence="1" type="ORF">KC19_3G199900</name>
</gene>
<name>A0A8T0IMT2_CERPU</name>
<sequence length="364" mass="39890">MALGVVNLVSVEQTRILSVNLSSSIEVSRQGSGAGVTLVFSNSIDRNSSRRSNRSFVASPLALAMRVSPRVNLRTRQAEKSCILGGQGYAMSRAYRGKGLAIAAAGSAGAEFPLDPNMGSGEESNELNKEVVTEVQLSGDDTEVEEIGDSLYSVKTLQKLVFKIGDGGKQFVVNTVGGVVGIFKKDKNKKQPELVAFEASSYESKDGKTALSQWTATELTMQHNQLVRIATDLNYLVFAFAFFGWVRVLEAILAAFSTNPAKLRKLGQATNAMDPLTVAWLAYNLRKPILGILQVDPTDFQKLATLKGKLWEELHAFFERQWKVMATLAMVRFLGLVANNIPASQWITSKVKTLWDVMMMIPIF</sequence>
<dbReference type="AlphaFoldDB" id="A0A8T0IMT2"/>
<comment type="caution">
    <text evidence="1">The sequence shown here is derived from an EMBL/GenBank/DDBJ whole genome shotgun (WGS) entry which is preliminary data.</text>
</comment>
<dbReference type="EMBL" id="CM026423">
    <property type="protein sequence ID" value="KAG0584287.1"/>
    <property type="molecule type" value="Genomic_DNA"/>
</dbReference>
<protein>
    <submittedName>
        <fullName evidence="1">Uncharacterized protein</fullName>
    </submittedName>
</protein>
<organism evidence="1 2">
    <name type="scientific">Ceratodon purpureus</name>
    <name type="common">Fire moss</name>
    <name type="synonym">Dicranum purpureum</name>
    <dbReference type="NCBI Taxonomy" id="3225"/>
    <lineage>
        <taxon>Eukaryota</taxon>
        <taxon>Viridiplantae</taxon>
        <taxon>Streptophyta</taxon>
        <taxon>Embryophyta</taxon>
        <taxon>Bryophyta</taxon>
        <taxon>Bryophytina</taxon>
        <taxon>Bryopsida</taxon>
        <taxon>Dicranidae</taxon>
        <taxon>Pseudoditrichales</taxon>
        <taxon>Ditrichaceae</taxon>
        <taxon>Ceratodon</taxon>
    </lineage>
</organism>
<reference evidence="1" key="1">
    <citation type="submission" date="2020-06" db="EMBL/GenBank/DDBJ databases">
        <title>WGS assembly of Ceratodon purpureus strain R40.</title>
        <authorList>
            <person name="Carey S.B."/>
            <person name="Jenkins J."/>
            <person name="Shu S."/>
            <person name="Lovell J.T."/>
            <person name="Sreedasyam A."/>
            <person name="Maumus F."/>
            <person name="Tiley G.P."/>
            <person name="Fernandez-Pozo N."/>
            <person name="Barry K."/>
            <person name="Chen C."/>
            <person name="Wang M."/>
            <person name="Lipzen A."/>
            <person name="Daum C."/>
            <person name="Saski C.A."/>
            <person name="Payton A.C."/>
            <person name="Mcbreen J.C."/>
            <person name="Conrad R.E."/>
            <person name="Kollar L.M."/>
            <person name="Olsson S."/>
            <person name="Huttunen S."/>
            <person name="Landis J.B."/>
            <person name="Wickett N.J."/>
            <person name="Johnson M.G."/>
            <person name="Rensing S.A."/>
            <person name="Grimwood J."/>
            <person name="Schmutz J."/>
            <person name="Mcdaniel S.F."/>
        </authorList>
    </citation>
    <scope>NUCLEOTIDE SEQUENCE</scope>
    <source>
        <strain evidence="1">R40</strain>
    </source>
</reference>
<proteinExistence type="predicted"/>
<evidence type="ECO:0000313" key="1">
    <source>
        <dbReference type="EMBL" id="KAG0584287.1"/>
    </source>
</evidence>
<dbReference type="EMBL" id="CM026423">
    <property type="protein sequence ID" value="KAG0584290.1"/>
    <property type="molecule type" value="Genomic_DNA"/>
</dbReference>
<evidence type="ECO:0000313" key="2">
    <source>
        <dbReference type="Proteomes" id="UP000822688"/>
    </source>
</evidence>
<accession>A0A8T0IMT2</accession>
<dbReference type="EMBL" id="CM026423">
    <property type="protein sequence ID" value="KAG0584288.1"/>
    <property type="molecule type" value="Genomic_DNA"/>
</dbReference>
<dbReference type="Proteomes" id="UP000822688">
    <property type="component" value="Chromosome 3"/>
</dbReference>
<keyword evidence="2" id="KW-1185">Reference proteome</keyword>
<dbReference type="EMBL" id="CM026423">
    <property type="protein sequence ID" value="KAG0584289.1"/>
    <property type="molecule type" value="Genomic_DNA"/>
</dbReference>